<sequence>MKISIKKYSGIYVLQATQQLNTTLADAWSYFATPANLQSITPENIGFEITSGNNGDMYPGKLITYQISIFPLIKNKWVTEITHIAHQKYFIDEQRKGPYAMWHHEHHFEENVKGVLMTDLVSYKLPMGFAGRMVAGRLVAKKLHDIFSFRYKTLQQYFG</sequence>
<organism evidence="1 2">
    <name type="scientific">Niabella yanshanensis</name>
    <dbReference type="NCBI Taxonomy" id="577386"/>
    <lineage>
        <taxon>Bacteria</taxon>
        <taxon>Pseudomonadati</taxon>
        <taxon>Bacteroidota</taxon>
        <taxon>Chitinophagia</taxon>
        <taxon>Chitinophagales</taxon>
        <taxon>Chitinophagaceae</taxon>
        <taxon>Niabella</taxon>
    </lineage>
</organism>
<proteinExistence type="predicted"/>
<gene>
    <name evidence="1" type="ORF">U0035_13060</name>
</gene>
<accession>A0ABZ0W3C5</accession>
<dbReference type="CDD" id="cd07820">
    <property type="entry name" value="SRPBCC_3"/>
    <property type="match status" value="1"/>
</dbReference>
<keyword evidence="2" id="KW-1185">Reference proteome</keyword>
<evidence type="ECO:0000313" key="1">
    <source>
        <dbReference type="EMBL" id="WQD36596.1"/>
    </source>
</evidence>
<evidence type="ECO:0000313" key="2">
    <source>
        <dbReference type="Proteomes" id="UP001325680"/>
    </source>
</evidence>
<dbReference type="RefSeq" id="WP_114790218.1">
    <property type="nucleotide sequence ID" value="NZ_CP139960.1"/>
</dbReference>
<dbReference type="InterPro" id="IPR023393">
    <property type="entry name" value="START-like_dom_sf"/>
</dbReference>
<reference evidence="1 2" key="1">
    <citation type="submission" date="2023-12" db="EMBL/GenBank/DDBJ databases">
        <title>Genome sequencing and assembly of bacterial species from a model synthetic community.</title>
        <authorList>
            <person name="Hogle S.L."/>
        </authorList>
    </citation>
    <scope>NUCLEOTIDE SEQUENCE [LARGE SCALE GENOMIC DNA]</scope>
    <source>
        <strain evidence="1 2">HAMBI_3031</strain>
    </source>
</reference>
<dbReference type="EMBL" id="CP139960">
    <property type="protein sequence ID" value="WQD36596.1"/>
    <property type="molecule type" value="Genomic_DNA"/>
</dbReference>
<dbReference type="SUPFAM" id="SSF55961">
    <property type="entry name" value="Bet v1-like"/>
    <property type="match status" value="1"/>
</dbReference>
<dbReference type="Proteomes" id="UP001325680">
    <property type="component" value="Chromosome"/>
</dbReference>
<protein>
    <submittedName>
        <fullName evidence="1">SRPBCC family protein</fullName>
    </submittedName>
</protein>
<name>A0ABZ0W3C5_9BACT</name>
<dbReference type="Gene3D" id="3.30.530.20">
    <property type="match status" value="1"/>
</dbReference>